<keyword evidence="5" id="KW-1185">Reference proteome</keyword>
<dbReference type="PANTHER" id="PTHR11669">
    <property type="entry name" value="REPLICATION FACTOR C / DNA POLYMERASE III GAMMA-TAU SUBUNIT"/>
    <property type="match status" value="1"/>
</dbReference>
<dbReference type="Pfam" id="PF13177">
    <property type="entry name" value="DNA_pol3_delta2"/>
    <property type="match status" value="1"/>
</dbReference>
<gene>
    <name evidence="4" type="primary">holB</name>
    <name evidence="4" type="ORF">GCM10023333_31860</name>
</gene>
<name>A0ABP9F7U2_9GAMM</name>
<dbReference type="NCBIfam" id="TIGR00678">
    <property type="entry name" value="holB"/>
    <property type="match status" value="1"/>
</dbReference>
<keyword evidence="2" id="KW-0808">Transferase</keyword>
<dbReference type="Gene3D" id="3.40.50.300">
    <property type="entry name" value="P-loop containing nucleotide triphosphate hydrolases"/>
    <property type="match status" value="1"/>
</dbReference>
<dbReference type="EC" id="2.7.7.7" evidence="1"/>
<protein>
    <recommendedName>
        <fullName evidence="1">DNA-directed DNA polymerase</fullName>
        <ecNumber evidence="1">2.7.7.7</ecNumber>
    </recommendedName>
</protein>
<evidence type="ECO:0000256" key="3">
    <source>
        <dbReference type="ARBA" id="ARBA00049244"/>
    </source>
</evidence>
<dbReference type="EMBL" id="BAABJZ010000096">
    <property type="protein sequence ID" value="GAA4896282.1"/>
    <property type="molecule type" value="Genomic_DNA"/>
</dbReference>
<evidence type="ECO:0000256" key="2">
    <source>
        <dbReference type="ARBA" id="ARBA00022932"/>
    </source>
</evidence>
<dbReference type="InterPro" id="IPR004622">
    <property type="entry name" value="DNA_pol_HolB"/>
</dbReference>
<dbReference type="Proteomes" id="UP001499988">
    <property type="component" value="Unassembled WGS sequence"/>
</dbReference>
<comment type="catalytic activity">
    <reaction evidence="3">
        <text>DNA(n) + a 2'-deoxyribonucleoside 5'-triphosphate = DNA(n+1) + diphosphate</text>
        <dbReference type="Rhea" id="RHEA:22508"/>
        <dbReference type="Rhea" id="RHEA-COMP:17339"/>
        <dbReference type="Rhea" id="RHEA-COMP:17340"/>
        <dbReference type="ChEBI" id="CHEBI:33019"/>
        <dbReference type="ChEBI" id="CHEBI:61560"/>
        <dbReference type="ChEBI" id="CHEBI:173112"/>
        <dbReference type="EC" id="2.7.7.7"/>
    </reaction>
</comment>
<evidence type="ECO:0000313" key="5">
    <source>
        <dbReference type="Proteomes" id="UP001499988"/>
    </source>
</evidence>
<dbReference type="InterPro" id="IPR050238">
    <property type="entry name" value="DNA_Rep/Repair_Clamp_Loader"/>
</dbReference>
<comment type="caution">
    <text evidence="4">The sequence shown here is derived from an EMBL/GenBank/DDBJ whole genome shotgun (WGS) entry which is preliminary data.</text>
</comment>
<dbReference type="InterPro" id="IPR027417">
    <property type="entry name" value="P-loop_NTPase"/>
</dbReference>
<reference evidence="5" key="1">
    <citation type="journal article" date="2019" name="Int. J. Syst. Evol. Microbiol.">
        <title>The Global Catalogue of Microorganisms (GCM) 10K type strain sequencing project: providing services to taxonomists for standard genome sequencing and annotation.</title>
        <authorList>
            <consortium name="The Broad Institute Genomics Platform"/>
            <consortium name="The Broad Institute Genome Sequencing Center for Infectious Disease"/>
            <person name="Wu L."/>
            <person name="Ma J."/>
        </authorList>
    </citation>
    <scope>NUCLEOTIDE SEQUENCE [LARGE SCALE GENOMIC DNA]</scope>
    <source>
        <strain evidence="5">JCM 18401</strain>
    </source>
</reference>
<evidence type="ECO:0000256" key="1">
    <source>
        <dbReference type="ARBA" id="ARBA00012417"/>
    </source>
</evidence>
<dbReference type="PANTHER" id="PTHR11669:SF8">
    <property type="entry name" value="DNA POLYMERASE III SUBUNIT DELTA"/>
    <property type="match status" value="1"/>
</dbReference>
<sequence length="296" mass="33179">MMLQELPWLHGAWQQWLQSRQSGRLGHAVLLHGMAGLGKRELAEQMAAALLCEQGTGCGHCRSCTLLASGHHPDRIDLEPDGSQIKVDAVRALISQLTGTAHQGGARVVLIHHAQRMNGAAANALLKTLEEPMPGVYLVLLTHSPQQLLPTIASRCQRLKVPAATEQQLQQYLGGERQRLGTWPYWERLIGGPVLLKQWLETGEIDQIKQWRGWWRQSLKSGLLEPKLAAIPAESGAMLLKVLYFELLGAIRLEPERMARYYAVMPQIMTQIQWLERQSGVNLAAIFQRLLSQLHR</sequence>
<keyword evidence="2" id="KW-0548">Nucleotidyltransferase</keyword>
<organism evidence="4 5">
    <name type="scientific">Ferrimonas pelagia</name>
    <dbReference type="NCBI Taxonomy" id="1177826"/>
    <lineage>
        <taxon>Bacteria</taxon>
        <taxon>Pseudomonadati</taxon>
        <taxon>Pseudomonadota</taxon>
        <taxon>Gammaproteobacteria</taxon>
        <taxon>Alteromonadales</taxon>
        <taxon>Ferrimonadaceae</taxon>
        <taxon>Ferrimonas</taxon>
    </lineage>
</organism>
<dbReference type="RefSeq" id="WP_345336459.1">
    <property type="nucleotide sequence ID" value="NZ_BAABJZ010000096.1"/>
</dbReference>
<keyword evidence="2" id="KW-0239">DNA-directed DNA polymerase</keyword>
<evidence type="ECO:0000313" key="4">
    <source>
        <dbReference type="EMBL" id="GAA4896282.1"/>
    </source>
</evidence>
<accession>A0ABP9F7U2</accession>
<proteinExistence type="predicted"/>
<dbReference type="SUPFAM" id="SSF52540">
    <property type="entry name" value="P-loop containing nucleoside triphosphate hydrolases"/>
    <property type="match status" value="1"/>
</dbReference>